<dbReference type="Proteomes" id="UP000018877">
    <property type="component" value="Unassembled WGS sequence"/>
</dbReference>
<keyword evidence="2" id="KW-0378">Hydrolase</keyword>
<dbReference type="GO" id="GO:0047617">
    <property type="term" value="F:fatty acyl-CoA hydrolase activity"/>
    <property type="evidence" value="ECO:0007669"/>
    <property type="project" value="TreeGrafter"/>
</dbReference>
<comment type="similarity">
    <text evidence="1">Belongs to the 4-hydroxybenzoyl-CoA thioesterase family.</text>
</comment>
<evidence type="ECO:0000313" key="3">
    <source>
        <dbReference type="EMBL" id="ETI69056.1"/>
    </source>
</evidence>
<name>A0AB94IPN5_9BACI</name>
<sequence>MQTTTEIIVQEEDLDYLGHVNYNKYIAYLEQGVGDWYEGVGVSHAYLAENKIGTVLVKLEVSYLKEARLGDVLRVVTTPSKVGTKSFVMRQEIYNQLEELITESTKIFVMFDISSRKSLPVIEQIRSGFVDED</sequence>
<accession>A0AB94IPN5</accession>
<comment type="caution">
    <text evidence="3">The sequence shown here is derived from an EMBL/GenBank/DDBJ whole genome shotgun (WGS) entry which is preliminary data.</text>
</comment>
<dbReference type="SUPFAM" id="SSF54637">
    <property type="entry name" value="Thioesterase/thiol ester dehydrase-isomerase"/>
    <property type="match status" value="1"/>
</dbReference>
<dbReference type="Gene3D" id="3.10.129.10">
    <property type="entry name" value="Hotdog Thioesterase"/>
    <property type="match status" value="1"/>
</dbReference>
<keyword evidence="4" id="KW-1185">Reference proteome</keyword>
<dbReference type="PANTHER" id="PTHR31793:SF27">
    <property type="entry name" value="NOVEL THIOESTERASE SUPERFAMILY DOMAIN AND SAPOSIN A-TYPE DOMAIN CONTAINING PROTEIN (0610012H03RIK)"/>
    <property type="match status" value="1"/>
</dbReference>
<reference evidence="3 4" key="1">
    <citation type="journal article" date="2014" name="Environ. Microbiol.">
        <title>The nitrate-ammonifying and nosZ-carrying bacterium Bacillus vireti is a potent source and sink for nitric and nitrous oxide under high nitrate conditions.</title>
        <authorList>
            <person name="Mania D."/>
            <person name="Heylen K."/>
            <person name="van Spanning R.J."/>
            <person name="Frostegard A."/>
        </authorList>
    </citation>
    <scope>NUCLEOTIDE SEQUENCE [LARGE SCALE GENOMIC DNA]</scope>
    <source>
        <strain evidence="3 4">LMG 21834</strain>
    </source>
</reference>
<gene>
    <name evidence="3" type="ORF">BAVI_09851</name>
</gene>
<dbReference type="PANTHER" id="PTHR31793">
    <property type="entry name" value="4-HYDROXYBENZOYL-COA THIOESTERASE FAMILY MEMBER"/>
    <property type="match status" value="1"/>
</dbReference>
<protein>
    <submittedName>
        <fullName evidence="3">Thioesterase superfamily protein</fullName>
    </submittedName>
</protein>
<dbReference type="Pfam" id="PF13279">
    <property type="entry name" value="4HBT_2"/>
    <property type="match status" value="1"/>
</dbReference>
<dbReference type="CDD" id="cd00586">
    <property type="entry name" value="4HBT"/>
    <property type="match status" value="1"/>
</dbReference>
<organism evidence="3 4">
    <name type="scientific">Neobacillus vireti LMG 21834</name>
    <dbReference type="NCBI Taxonomy" id="1131730"/>
    <lineage>
        <taxon>Bacteria</taxon>
        <taxon>Bacillati</taxon>
        <taxon>Bacillota</taxon>
        <taxon>Bacilli</taxon>
        <taxon>Bacillales</taxon>
        <taxon>Bacillaceae</taxon>
        <taxon>Neobacillus</taxon>
    </lineage>
</organism>
<evidence type="ECO:0000313" key="4">
    <source>
        <dbReference type="Proteomes" id="UP000018877"/>
    </source>
</evidence>
<dbReference type="EMBL" id="ALAN01000059">
    <property type="protein sequence ID" value="ETI69056.1"/>
    <property type="molecule type" value="Genomic_DNA"/>
</dbReference>
<dbReference type="RefSeq" id="WP_024028170.1">
    <property type="nucleotide sequence ID" value="NZ_ALAN01000059.1"/>
</dbReference>
<dbReference type="InterPro" id="IPR029069">
    <property type="entry name" value="HotDog_dom_sf"/>
</dbReference>
<dbReference type="InterPro" id="IPR050563">
    <property type="entry name" value="4-hydroxybenzoyl-CoA_TE"/>
</dbReference>
<evidence type="ECO:0000256" key="2">
    <source>
        <dbReference type="ARBA" id="ARBA00022801"/>
    </source>
</evidence>
<dbReference type="AlphaFoldDB" id="A0AB94IPN5"/>
<proteinExistence type="inferred from homology"/>
<evidence type="ECO:0000256" key="1">
    <source>
        <dbReference type="ARBA" id="ARBA00005953"/>
    </source>
</evidence>